<dbReference type="PANTHER" id="PTHR39201:SF1">
    <property type="entry name" value="FLAVODOXIN-LIKE DOMAIN-CONTAINING PROTEIN"/>
    <property type="match status" value="1"/>
</dbReference>
<evidence type="ECO:0000313" key="2">
    <source>
        <dbReference type="EMBL" id="KRK73708.1"/>
    </source>
</evidence>
<dbReference type="GO" id="GO:0010181">
    <property type="term" value="F:FMN binding"/>
    <property type="evidence" value="ECO:0007669"/>
    <property type="project" value="InterPro"/>
</dbReference>
<dbReference type="GeneID" id="84783179"/>
<dbReference type="AlphaFoldDB" id="A0A0R1JRC3"/>
<gene>
    <name evidence="2" type="ORF">FD30_GL000282</name>
</gene>
<dbReference type="RefSeq" id="WP_056944601.1">
    <property type="nucleotide sequence ID" value="NZ_AZDT01000055.1"/>
</dbReference>
<dbReference type="EMBL" id="AZDT01000055">
    <property type="protein sequence ID" value="KRK73708.1"/>
    <property type="molecule type" value="Genomic_DNA"/>
</dbReference>
<dbReference type="InterPro" id="IPR029039">
    <property type="entry name" value="Flavoprotein-like_sf"/>
</dbReference>
<reference evidence="2 3" key="1">
    <citation type="journal article" date="2015" name="Genome Announc.">
        <title>Expanding the biotechnology potential of lactobacilli through comparative genomics of 213 strains and associated genera.</title>
        <authorList>
            <person name="Sun Z."/>
            <person name="Harris H.M."/>
            <person name="McCann A."/>
            <person name="Guo C."/>
            <person name="Argimon S."/>
            <person name="Zhang W."/>
            <person name="Yang X."/>
            <person name="Jeffery I.B."/>
            <person name="Cooney J.C."/>
            <person name="Kagawa T.F."/>
            <person name="Liu W."/>
            <person name="Song Y."/>
            <person name="Salvetti E."/>
            <person name="Wrobel A."/>
            <person name="Rasinkangas P."/>
            <person name="Parkhill J."/>
            <person name="Rea M.C."/>
            <person name="O'Sullivan O."/>
            <person name="Ritari J."/>
            <person name="Douillard F.P."/>
            <person name="Paul Ross R."/>
            <person name="Yang R."/>
            <person name="Briner A.E."/>
            <person name="Felis G.E."/>
            <person name="de Vos W.M."/>
            <person name="Barrangou R."/>
            <person name="Klaenhammer T.R."/>
            <person name="Caufield P.W."/>
            <person name="Cui Y."/>
            <person name="Zhang H."/>
            <person name="O'Toole P.W."/>
        </authorList>
    </citation>
    <scope>NUCLEOTIDE SEQUENCE [LARGE SCALE GENOMIC DNA]</scope>
    <source>
        <strain evidence="2 3">DSM 19117</strain>
    </source>
</reference>
<evidence type="ECO:0000313" key="3">
    <source>
        <dbReference type="Proteomes" id="UP000051162"/>
    </source>
</evidence>
<dbReference type="InterPro" id="IPR008254">
    <property type="entry name" value="Flavodoxin/NO_synth"/>
</dbReference>
<dbReference type="GO" id="GO:0016651">
    <property type="term" value="F:oxidoreductase activity, acting on NAD(P)H"/>
    <property type="evidence" value="ECO:0007669"/>
    <property type="project" value="UniProtKB-ARBA"/>
</dbReference>
<accession>A0A0R1JRC3</accession>
<dbReference type="SUPFAM" id="SSF52218">
    <property type="entry name" value="Flavoproteins"/>
    <property type="match status" value="1"/>
</dbReference>
<dbReference type="STRING" id="1423773.FD30_GL000282"/>
<sequence>MAVILVFSSPGETLLRGRPVPVMVGNTQRVATLIGQRLHLKPQAIVPQVPYPRTYAALLTRARQEQADQALPALEPLAPALLADPVWFLGYPVWFGDLPRPVVSLLHQAHPKVVLPFATHEGSGFGQSLTTLHQRVPTAQIYPGLPIRGSRVDRAACAVDHWLQQYSTSSLIKKEID</sequence>
<dbReference type="Pfam" id="PF12682">
    <property type="entry name" value="Flavodoxin_4"/>
    <property type="match status" value="1"/>
</dbReference>
<evidence type="ECO:0000259" key="1">
    <source>
        <dbReference type="Pfam" id="PF12682"/>
    </source>
</evidence>
<organism evidence="2 3">
    <name type="scientific">Levilactobacillus namurensis DSM 19117</name>
    <dbReference type="NCBI Taxonomy" id="1423773"/>
    <lineage>
        <taxon>Bacteria</taxon>
        <taxon>Bacillati</taxon>
        <taxon>Bacillota</taxon>
        <taxon>Bacilli</taxon>
        <taxon>Lactobacillales</taxon>
        <taxon>Lactobacillaceae</taxon>
        <taxon>Levilactobacillus</taxon>
    </lineage>
</organism>
<dbReference type="Proteomes" id="UP000051162">
    <property type="component" value="Unassembled WGS sequence"/>
</dbReference>
<dbReference type="PANTHER" id="PTHR39201">
    <property type="entry name" value="EXPORTED PROTEIN-RELATED"/>
    <property type="match status" value="1"/>
</dbReference>
<comment type="caution">
    <text evidence="2">The sequence shown here is derived from an EMBL/GenBank/DDBJ whole genome shotgun (WGS) entry which is preliminary data.</text>
</comment>
<name>A0A0R1JRC3_9LACO</name>
<dbReference type="OrthoDB" id="9806505at2"/>
<dbReference type="Gene3D" id="3.40.50.360">
    <property type="match status" value="1"/>
</dbReference>
<dbReference type="PATRIC" id="fig|1423773.3.peg.286"/>
<feature type="domain" description="Flavodoxin-like" evidence="1">
    <location>
        <begin position="26"/>
        <end position="152"/>
    </location>
</feature>
<proteinExistence type="predicted"/>
<protein>
    <recommendedName>
        <fullName evidence="1">Flavodoxin-like domain-containing protein</fullName>
    </recommendedName>
</protein>
<keyword evidence="3" id="KW-1185">Reference proteome</keyword>